<feature type="non-terminal residue" evidence="1">
    <location>
        <position position="1"/>
    </location>
</feature>
<reference evidence="1 2" key="1">
    <citation type="journal article" date="2018" name="Sci. Rep.">
        <title>Comparative analysis of the Pocillopora damicornis genome highlights role of immune system in coral evolution.</title>
        <authorList>
            <person name="Cunning R."/>
            <person name="Bay R.A."/>
            <person name="Gillette P."/>
            <person name="Baker A.C."/>
            <person name="Traylor-Knowles N."/>
        </authorList>
    </citation>
    <scope>NUCLEOTIDE SEQUENCE [LARGE SCALE GENOMIC DNA]</scope>
    <source>
        <strain evidence="1">RSMAS</strain>
        <tissue evidence="1">Whole animal</tissue>
    </source>
</reference>
<dbReference type="STRING" id="46731.A0A3M6T6S8"/>
<protein>
    <submittedName>
        <fullName evidence="1">Uncharacterized protein</fullName>
    </submittedName>
</protein>
<name>A0A3M6T6S8_POCDA</name>
<accession>A0A3M6T6S8</accession>
<dbReference type="OrthoDB" id="5945770at2759"/>
<dbReference type="AlphaFoldDB" id="A0A3M6T6S8"/>
<proteinExistence type="predicted"/>
<organism evidence="1 2">
    <name type="scientific">Pocillopora damicornis</name>
    <name type="common">Cauliflower coral</name>
    <name type="synonym">Millepora damicornis</name>
    <dbReference type="NCBI Taxonomy" id="46731"/>
    <lineage>
        <taxon>Eukaryota</taxon>
        <taxon>Metazoa</taxon>
        <taxon>Cnidaria</taxon>
        <taxon>Anthozoa</taxon>
        <taxon>Hexacorallia</taxon>
        <taxon>Scleractinia</taxon>
        <taxon>Astrocoeniina</taxon>
        <taxon>Pocilloporidae</taxon>
        <taxon>Pocillopora</taxon>
    </lineage>
</organism>
<keyword evidence="2" id="KW-1185">Reference proteome</keyword>
<evidence type="ECO:0000313" key="2">
    <source>
        <dbReference type="Proteomes" id="UP000275408"/>
    </source>
</evidence>
<sequence>VTPQWIKQTDEDGVTLTYAEENDGLVISGQVTRYACGSGEPPGALTLIKGYWTRIKYTQEFRGIVSCWSIFGDTRYGRTSVGNKSTGVHPFDSSQGDSITNQNFMGGDCVHPFNSSQGDSITNEYFMGGVSHIFDGETTKCTGVNTNFWQNNNPSVRYATVILRRELSAENAGIFTGTSCGTPTYKI</sequence>
<evidence type="ECO:0000313" key="1">
    <source>
        <dbReference type="EMBL" id="RMX37116.1"/>
    </source>
</evidence>
<comment type="caution">
    <text evidence="1">The sequence shown here is derived from an EMBL/GenBank/DDBJ whole genome shotgun (WGS) entry which is preliminary data.</text>
</comment>
<dbReference type="EMBL" id="RCHS01004190">
    <property type="protein sequence ID" value="RMX37116.1"/>
    <property type="molecule type" value="Genomic_DNA"/>
</dbReference>
<dbReference type="Proteomes" id="UP000275408">
    <property type="component" value="Unassembled WGS sequence"/>
</dbReference>
<gene>
    <name evidence="1" type="ORF">pdam_00022458</name>
</gene>